<feature type="compositionally biased region" description="Low complexity" evidence="1">
    <location>
        <begin position="98"/>
        <end position="115"/>
    </location>
</feature>
<sequence>MMVRSLLPSFRPSCMMLLTLLLMVLAMTDGFLLSPGSIGSSHRGCHPSTRLQGNSNNFFQQKPGESDMEFFKRIQTAAADSESFERMVLGDNSEKKTTTNNSTSTEQQYENNNNNGKKKGYQRAEDWDAEMKAKQKKGEFTWEERVQFEGQRFGDQVNQNDILKKNLNGF</sequence>
<feature type="compositionally biased region" description="Polar residues" evidence="1">
    <location>
        <begin position="49"/>
        <end position="59"/>
    </location>
</feature>
<feature type="signal peptide" evidence="2">
    <location>
        <begin position="1"/>
        <end position="30"/>
    </location>
</feature>
<keyword evidence="4" id="KW-1185">Reference proteome</keyword>
<dbReference type="AlphaFoldDB" id="A0A9N8HC76"/>
<proteinExistence type="predicted"/>
<evidence type="ECO:0000313" key="3">
    <source>
        <dbReference type="EMBL" id="CAB9507040.1"/>
    </source>
</evidence>
<dbReference type="Proteomes" id="UP001153069">
    <property type="component" value="Unassembled WGS sequence"/>
</dbReference>
<gene>
    <name evidence="3" type="ORF">SEMRO_289_G109210.1</name>
</gene>
<organism evidence="3 4">
    <name type="scientific">Seminavis robusta</name>
    <dbReference type="NCBI Taxonomy" id="568900"/>
    <lineage>
        <taxon>Eukaryota</taxon>
        <taxon>Sar</taxon>
        <taxon>Stramenopiles</taxon>
        <taxon>Ochrophyta</taxon>
        <taxon>Bacillariophyta</taxon>
        <taxon>Bacillariophyceae</taxon>
        <taxon>Bacillariophycidae</taxon>
        <taxon>Naviculales</taxon>
        <taxon>Naviculaceae</taxon>
        <taxon>Seminavis</taxon>
    </lineage>
</organism>
<evidence type="ECO:0000256" key="2">
    <source>
        <dbReference type="SAM" id="SignalP"/>
    </source>
</evidence>
<evidence type="ECO:0000256" key="1">
    <source>
        <dbReference type="SAM" id="MobiDB-lite"/>
    </source>
</evidence>
<feature type="region of interest" description="Disordered" evidence="1">
    <location>
        <begin position="38"/>
        <end position="59"/>
    </location>
</feature>
<feature type="region of interest" description="Disordered" evidence="1">
    <location>
        <begin position="82"/>
        <end position="122"/>
    </location>
</feature>
<accession>A0A9N8HC76</accession>
<reference evidence="3" key="1">
    <citation type="submission" date="2020-06" db="EMBL/GenBank/DDBJ databases">
        <authorList>
            <consortium name="Plant Systems Biology data submission"/>
        </authorList>
    </citation>
    <scope>NUCLEOTIDE SEQUENCE</scope>
    <source>
        <strain evidence="3">D6</strain>
    </source>
</reference>
<protein>
    <submittedName>
        <fullName evidence="3">Uncharacterized protein</fullName>
    </submittedName>
</protein>
<name>A0A9N8HC76_9STRA</name>
<comment type="caution">
    <text evidence="3">The sequence shown here is derived from an EMBL/GenBank/DDBJ whole genome shotgun (WGS) entry which is preliminary data.</text>
</comment>
<keyword evidence="2" id="KW-0732">Signal</keyword>
<feature type="chain" id="PRO_5040296593" evidence="2">
    <location>
        <begin position="31"/>
        <end position="170"/>
    </location>
</feature>
<evidence type="ECO:0000313" key="4">
    <source>
        <dbReference type="Proteomes" id="UP001153069"/>
    </source>
</evidence>
<dbReference type="OrthoDB" id="46483at2759"/>
<dbReference type="EMBL" id="CAICTM010000288">
    <property type="protein sequence ID" value="CAB9507040.1"/>
    <property type="molecule type" value="Genomic_DNA"/>
</dbReference>